<feature type="transmembrane region" description="Helical" evidence="1">
    <location>
        <begin position="57"/>
        <end position="79"/>
    </location>
</feature>
<protein>
    <submittedName>
        <fullName evidence="2">Uncharacterized protein</fullName>
    </submittedName>
</protein>
<dbReference type="EMBL" id="WUAV01000004">
    <property type="protein sequence ID" value="KAF1757419.1"/>
    <property type="molecule type" value="Genomic_DNA"/>
</dbReference>
<keyword evidence="1" id="KW-1133">Transmembrane helix</keyword>
<reference evidence="2 3" key="1">
    <citation type="submission" date="2019-12" db="EMBL/GenBank/DDBJ databases">
        <title>Chromosome-level assembly of the Caenorhabditis remanei genome.</title>
        <authorList>
            <person name="Teterina A.A."/>
            <person name="Willis J.H."/>
            <person name="Phillips P.C."/>
        </authorList>
    </citation>
    <scope>NUCLEOTIDE SEQUENCE [LARGE SCALE GENOMIC DNA]</scope>
    <source>
        <strain evidence="2 3">PX506</strain>
        <tissue evidence="2">Whole organism</tissue>
    </source>
</reference>
<keyword evidence="1" id="KW-0472">Membrane</keyword>
<comment type="caution">
    <text evidence="2">The sequence shown here is derived from an EMBL/GenBank/DDBJ whole genome shotgun (WGS) entry which is preliminary data.</text>
</comment>
<name>A0A6A5GSG8_CAERE</name>
<dbReference type="InterPro" id="IPR019428">
    <property type="entry name" value="7TM_GPCR_serpentine_rcpt_Str"/>
</dbReference>
<dbReference type="SUPFAM" id="SSF81321">
    <property type="entry name" value="Family A G protein-coupled receptor-like"/>
    <property type="match status" value="1"/>
</dbReference>
<dbReference type="GO" id="GO:0038022">
    <property type="term" value="F:G protein-coupled olfactory receptor activity"/>
    <property type="evidence" value="ECO:0007669"/>
    <property type="project" value="TreeGrafter"/>
</dbReference>
<sequence>MDSSKSGIPIQVLLILNILFCGSFGLSMAIFGIHFVFRYLIINGNKRLTSSNPVTVFVWLLIPIDFGSIWSMVCMTTLFPTPEKNTFLTETYLKRFPGKIEDLTYFGPYFYPNGVFDWKPCLGIAACSMMMSVSSLTMVFCGIKCYNRINNLVRSTSQSNHHKNLHSQFLTALIVETLVPVFLMHIPAAVAYLACFLNMSSEIIGNILTMSIALYPAVDPLPTIIIISSYRNAILRFLGNSLKKLTCIQKMLDAINVPVVSEGTDMEIL</sequence>
<feature type="transmembrane region" description="Helical" evidence="1">
    <location>
        <begin position="122"/>
        <end position="146"/>
    </location>
</feature>
<keyword evidence="1" id="KW-0812">Transmembrane</keyword>
<organism evidence="2 3">
    <name type="scientific">Caenorhabditis remanei</name>
    <name type="common">Caenorhabditis vulgaris</name>
    <dbReference type="NCBI Taxonomy" id="31234"/>
    <lineage>
        <taxon>Eukaryota</taxon>
        <taxon>Metazoa</taxon>
        <taxon>Ecdysozoa</taxon>
        <taxon>Nematoda</taxon>
        <taxon>Chromadorea</taxon>
        <taxon>Rhabditida</taxon>
        <taxon>Rhabditina</taxon>
        <taxon>Rhabditomorpha</taxon>
        <taxon>Rhabditoidea</taxon>
        <taxon>Rhabditidae</taxon>
        <taxon>Peloderinae</taxon>
        <taxon>Caenorhabditis</taxon>
    </lineage>
</organism>
<gene>
    <name evidence="2" type="ORF">GCK72_013875</name>
</gene>
<feature type="transmembrane region" description="Helical" evidence="1">
    <location>
        <begin position="12"/>
        <end position="37"/>
    </location>
</feature>
<dbReference type="AlphaFoldDB" id="A0A6A5GSG8"/>
<feature type="transmembrane region" description="Helical" evidence="1">
    <location>
        <begin position="167"/>
        <end position="191"/>
    </location>
</feature>
<dbReference type="GeneID" id="78775828"/>
<evidence type="ECO:0000313" key="3">
    <source>
        <dbReference type="Proteomes" id="UP000483820"/>
    </source>
</evidence>
<dbReference type="KEGG" id="crq:GCK72_013875"/>
<dbReference type="RefSeq" id="XP_053584811.1">
    <property type="nucleotide sequence ID" value="XM_053730039.1"/>
</dbReference>
<dbReference type="GO" id="GO:0005886">
    <property type="term" value="C:plasma membrane"/>
    <property type="evidence" value="ECO:0007669"/>
    <property type="project" value="TreeGrafter"/>
</dbReference>
<dbReference type="PANTHER" id="PTHR22943">
    <property type="entry name" value="7-TRANSMEMBRANE DOMAIN RECEPTOR C.ELEGANS"/>
    <property type="match status" value="1"/>
</dbReference>
<feature type="transmembrane region" description="Helical" evidence="1">
    <location>
        <begin position="203"/>
        <end position="227"/>
    </location>
</feature>
<dbReference type="CTD" id="78775828"/>
<dbReference type="PANTHER" id="PTHR22943:SF100">
    <property type="entry name" value="SEVEN TM RECEPTOR"/>
    <property type="match status" value="1"/>
</dbReference>
<dbReference type="Pfam" id="PF10326">
    <property type="entry name" value="7TM_GPCR_Str"/>
    <property type="match status" value="1"/>
</dbReference>
<accession>A0A6A5GSG8</accession>
<dbReference type="Proteomes" id="UP000483820">
    <property type="component" value="Chromosome IV"/>
</dbReference>
<proteinExistence type="predicted"/>
<evidence type="ECO:0000256" key="1">
    <source>
        <dbReference type="SAM" id="Phobius"/>
    </source>
</evidence>
<evidence type="ECO:0000313" key="2">
    <source>
        <dbReference type="EMBL" id="KAF1757419.1"/>
    </source>
</evidence>
<dbReference type="GO" id="GO:0042048">
    <property type="term" value="P:olfactory behavior"/>
    <property type="evidence" value="ECO:0007669"/>
    <property type="project" value="TreeGrafter"/>
</dbReference>